<dbReference type="InterPro" id="IPR002223">
    <property type="entry name" value="Kunitz_BPTI"/>
</dbReference>
<dbReference type="SMART" id="SM00131">
    <property type="entry name" value="KU"/>
    <property type="match status" value="4"/>
</dbReference>
<dbReference type="CDD" id="cd00109">
    <property type="entry name" value="Kunitz-type"/>
    <property type="match status" value="3"/>
</dbReference>
<reference evidence="9 10" key="1">
    <citation type="submission" date="2019-10" db="EMBL/GenBank/DDBJ databases">
        <title>Assembly and Annotation for the nematode Trichostrongylus colubriformis.</title>
        <authorList>
            <person name="Martin J."/>
        </authorList>
    </citation>
    <scope>NUCLEOTIDE SEQUENCE [LARGE SCALE GENOMIC DNA]</scope>
    <source>
        <strain evidence="9">G859</strain>
        <tissue evidence="9">Whole worm</tissue>
    </source>
</reference>
<dbReference type="Gene3D" id="4.10.410.10">
    <property type="entry name" value="Pancreatic trypsin inhibitor Kunitz domain"/>
    <property type="match status" value="4"/>
</dbReference>
<gene>
    <name evidence="9" type="ORF">GCK32_006967</name>
</gene>
<evidence type="ECO:0000256" key="3">
    <source>
        <dbReference type="ARBA" id="ARBA00022656"/>
    </source>
</evidence>
<feature type="domain" description="BPTI/Kunitz inhibitor" evidence="8">
    <location>
        <begin position="159"/>
        <end position="245"/>
    </location>
</feature>
<dbReference type="GO" id="GO:0005615">
    <property type="term" value="C:extracellular space"/>
    <property type="evidence" value="ECO:0007669"/>
    <property type="project" value="TreeGrafter"/>
</dbReference>
<evidence type="ECO:0000256" key="1">
    <source>
        <dbReference type="ARBA" id="ARBA00004613"/>
    </source>
</evidence>
<accession>A0AAN8FI71</accession>
<dbReference type="PROSITE" id="PS50279">
    <property type="entry name" value="BPTI_KUNITZ_2"/>
    <property type="match status" value="3"/>
</dbReference>
<dbReference type="AlphaFoldDB" id="A0AAN8FI71"/>
<keyword evidence="4" id="KW-0646">Protease inhibitor</keyword>
<feature type="domain" description="BPTI/Kunitz inhibitor" evidence="8">
    <location>
        <begin position="57"/>
        <end position="114"/>
    </location>
</feature>
<organism evidence="9 10">
    <name type="scientific">Trichostrongylus colubriformis</name>
    <name type="common">Black scour worm</name>
    <dbReference type="NCBI Taxonomy" id="6319"/>
    <lineage>
        <taxon>Eukaryota</taxon>
        <taxon>Metazoa</taxon>
        <taxon>Ecdysozoa</taxon>
        <taxon>Nematoda</taxon>
        <taxon>Chromadorea</taxon>
        <taxon>Rhabditida</taxon>
        <taxon>Rhabditina</taxon>
        <taxon>Rhabditomorpha</taxon>
        <taxon>Strongyloidea</taxon>
        <taxon>Trichostrongylidae</taxon>
        <taxon>Trichostrongylus</taxon>
    </lineage>
</organism>
<dbReference type="GO" id="GO:0004867">
    <property type="term" value="F:serine-type endopeptidase inhibitor activity"/>
    <property type="evidence" value="ECO:0007669"/>
    <property type="project" value="UniProtKB-KW"/>
</dbReference>
<comment type="subcellular location">
    <subcellularLocation>
        <location evidence="1">Secreted</location>
    </subcellularLocation>
</comment>
<feature type="region of interest" description="Disordered" evidence="7">
    <location>
        <begin position="342"/>
        <end position="368"/>
    </location>
</feature>
<dbReference type="PANTHER" id="PTHR10083">
    <property type="entry name" value="KUNITZ-TYPE PROTEASE INHIBITOR-RELATED"/>
    <property type="match status" value="1"/>
</dbReference>
<evidence type="ECO:0000256" key="2">
    <source>
        <dbReference type="ARBA" id="ARBA00022525"/>
    </source>
</evidence>
<dbReference type="SUPFAM" id="SSF57362">
    <property type="entry name" value="BPTI-like"/>
    <property type="match status" value="4"/>
</dbReference>
<dbReference type="InterPro" id="IPR036880">
    <property type="entry name" value="Kunitz_BPTI_sf"/>
</dbReference>
<sequence length="501" mass="56830">MRVRENPSPQKPGGDPGKKCEAIHWGGCQSSSQNFFTSATECKELCESPPRELTQSCLEPFNDSYRDSCSTDGRFKQYYYFDLSTSACKMFWFGNCRGTGQNIYPTLESCQWICERRHNERAPGGTKEIPEKFLGRKQDIAVYNHSKSVPAKKHTQMDCHMPLDHGFEKSDEKCLADAGFRFYFDADHGKCSRFWYLGCGGNANNFFSYERWTYSAQQQCVQFTYSGCGGSENRFATEMDCEKTCGGRKPSANAALCAYDPDWGPCNQLRYMWFYNETRGTCDQFLYGGCEGNPNKFETFELCQKTCELSGLDPCLEPLDRGSWCEAMSNRCEKRYPRSVAIEPNPGAAQRGKGKKKPPARPAGYSGKRPVEMTPMLRHIVLDGVNQTYYKSEPEWADYGLCLGYRYNVTGRDTILHVHFCADNASPDCVSEAYGSTNGEEFCNVQRPFLRGMHLYSWYFRLDTKTPPYILSDPGSGTIQRDNETVAAILLLTSNHCHDIC</sequence>
<keyword evidence="3" id="KW-0800">Toxin</keyword>
<evidence type="ECO:0000256" key="5">
    <source>
        <dbReference type="ARBA" id="ARBA00022900"/>
    </source>
</evidence>
<protein>
    <recommendedName>
        <fullName evidence="8">BPTI/Kunitz inhibitor domain-containing protein</fullName>
    </recommendedName>
</protein>
<dbReference type="PANTHER" id="PTHR10083:SF217">
    <property type="entry name" value="BOOPHILIN-H2"/>
    <property type="match status" value="1"/>
</dbReference>
<dbReference type="InterPro" id="IPR050098">
    <property type="entry name" value="TFPI/VKTCI-like"/>
</dbReference>
<dbReference type="Proteomes" id="UP001331761">
    <property type="component" value="Unassembled WGS sequence"/>
</dbReference>
<evidence type="ECO:0000256" key="4">
    <source>
        <dbReference type="ARBA" id="ARBA00022690"/>
    </source>
</evidence>
<proteinExistence type="predicted"/>
<keyword evidence="6" id="KW-1015">Disulfide bond</keyword>
<name>A0AAN8FI71_TRICO</name>
<evidence type="ECO:0000313" key="10">
    <source>
        <dbReference type="Proteomes" id="UP001331761"/>
    </source>
</evidence>
<dbReference type="PROSITE" id="PS00280">
    <property type="entry name" value="BPTI_KUNITZ_1"/>
    <property type="match status" value="1"/>
</dbReference>
<evidence type="ECO:0000313" key="9">
    <source>
        <dbReference type="EMBL" id="KAK5974562.1"/>
    </source>
</evidence>
<dbReference type="InterPro" id="IPR020901">
    <property type="entry name" value="Prtase_inh_Kunz-CS"/>
</dbReference>
<keyword evidence="10" id="KW-1185">Reference proteome</keyword>
<dbReference type="FunFam" id="4.10.410.10:FF:000026">
    <property type="entry name" value="Serine protease inhibitor, putative"/>
    <property type="match status" value="1"/>
</dbReference>
<keyword evidence="5" id="KW-0722">Serine protease inhibitor</keyword>
<evidence type="ECO:0000256" key="6">
    <source>
        <dbReference type="ARBA" id="ARBA00023157"/>
    </source>
</evidence>
<evidence type="ECO:0000259" key="8">
    <source>
        <dbReference type="PROSITE" id="PS50279"/>
    </source>
</evidence>
<evidence type="ECO:0000256" key="7">
    <source>
        <dbReference type="SAM" id="MobiDB-lite"/>
    </source>
</evidence>
<dbReference type="EMBL" id="WIXE01014092">
    <property type="protein sequence ID" value="KAK5974562.1"/>
    <property type="molecule type" value="Genomic_DNA"/>
</dbReference>
<feature type="domain" description="BPTI/Kunitz inhibitor" evidence="8">
    <location>
        <begin position="257"/>
        <end position="307"/>
    </location>
</feature>
<comment type="caution">
    <text evidence="9">The sequence shown here is derived from an EMBL/GenBank/DDBJ whole genome shotgun (WGS) entry which is preliminary data.</text>
</comment>
<dbReference type="Pfam" id="PF00014">
    <property type="entry name" value="Kunitz_BPTI"/>
    <property type="match status" value="3"/>
</dbReference>
<dbReference type="PRINTS" id="PR00759">
    <property type="entry name" value="BASICPTASE"/>
</dbReference>
<keyword evidence="2" id="KW-0964">Secreted</keyword>